<sequence>MSCNKEDSNIITCDKEPIINNQLLINSTNDNLVINKIELVNDCLKINFSSAGCNDDSMEVELISSSIMESKPPQRRLRLFLNNNENCEALITKEISFNISNLKSTNNEQEVILNIDGYSNNPVLYN</sequence>
<protein>
    <submittedName>
        <fullName evidence="1">Uncharacterized protein</fullName>
    </submittedName>
</protein>
<name>A0A839ASL5_9FLAO</name>
<keyword evidence="2" id="KW-1185">Reference proteome</keyword>
<proteinExistence type="predicted"/>
<dbReference type="Proteomes" id="UP000563906">
    <property type="component" value="Unassembled WGS sequence"/>
</dbReference>
<reference evidence="1 2" key="1">
    <citation type="submission" date="2020-07" db="EMBL/GenBank/DDBJ databases">
        <title>Bacterium isolated from marine sediment.</title>
        <authorList>
            <person name="Shang D."/>
            <person name="Du Z.-J."/>
        </authorList>
    </citation>
    <scope>NUCLEOTIDE SEQUENCE [LARGE SCALE GENOMIC DNA]</scope>
    <source>
        <strain evidence="1 2">S7007</strain>
    </source>
</reference>
<dbReference type="EMBL" id="JACGLS010000008">
    <property type="protein sequence ID" value="MBA6157340.1"/>
    <property type="molecule type" value="Genomic_DNA"/>
</dbReference>
<accession>A0A839ASL5</accession>
<evidence type="ECO:0000313" key="1">
    <source>
        <dbReference type="EMBL" id="MBA6157340.1"/>
    </source>
</evidence>
<organism evidence="1 2">
    <name type="scientific">Tenacibaculum pelagium</name>
    <dbReference type="NCBI Taxonomy" id="2759527"/>
    <lineage>
        <taxon>Bacteria</taxon>
        <taxon>Pseudomonadati</taxon>
        <taxon>Bacteroidota</taxon>
        <taxon>Flavobacteriia</taxon>
        <taxon>Flavobacteriales</taxon>
        <taxon>Flavobacteriaceae</taxon>
        <taxon>Tenacibaculum</taxon>
    </lineage>
</organism>
<evidence type="ECO:0000313" key="2">
    <source>
        <dbReference type="Proteomes" id="UP000563906"/>
    </source>
</evidence>
<dbReference type="RefSeq" id="WP_182125842.1">
    <property type="nucleotide sequence ID" value="NZ_JACGLS010000008.1"/>
</dbReference>
<dbReference type="AlphaFoldDB" id="A0A839ASL5"/>
<gene>
    <name evidence="1" type="ORF">H3Z83_12555</name>
</gene>
<comment type="caution">
    <text evidence="1">The sequence shown here is derived from an EMBL/GenBank/DDBJ whole genome shotgun (WGS) entry which is preliminary data.</text>
</comment>